<organism evidence="1 2">
    <name type="scientific">Araneus ventricosus</name>
    <name type="common">Orbweaver spider</name>
    <name type="synonym">Epeira ventricosa</name>
    <dbReference type="NCBI Taxonomy" id="182803"/>
    <lineage>
        <taxon>Eukaryota</taxon>
        <taxon>Metazoa</taxon>
        <taxon>Ecdysozoa</taxon>
        <taxon>Arthropoda</taxon>
        <taxon>Chelicerata</taxon>
        <taxon>Arachnida</taxon>
        <taxon>Araneae</taxon>
        <taxon>Araneomorphae</taxon>
        <taxon>Entelegynae</taxon>
        <taxon>Araneoidea</taxon>
        <taxon>Araneidae</taxon>
        <taxon>Araneus</taxon>
    </lineage>
</organism>
<proteinExistence type="predicted"/>
<reference evidence="1 2" key="1">
    <citation type="journal article" date="2019" name="Sci. Rep.">
        <title>Orb-weaving spider Araneus ventricosus genome elucidates the spidroin gene catalogue.</title>
        <authorList>
            <person name="Kono N."/>
            <person name="Nakamura H."/>
            <person name="Ohtoshi R."/>
            <person name="Moran D.A.P."/>
            <person name="Shinohara A."/>
            <person name="Yoshida Y."/>
            <person name="Fujiwara M."/>
            <person name="Mori M."/>
            <person name="Tomita M."/>
            <person name="Arakawa K."/>
        </authorList>
    </citation>
    <scope>NUCLEOTIDE SEQUENCE [LARGE SCALE GENOMIC DNA]</scope>
</reference>
<keyword evidence="2" id="KW-1185">Reference proteome</keyword>
<name>A0A4Y2BJ35_ARAVE</name>
<sequence length="111" mass="12376">MIELNYLHSSTINVIIHPVKRLFEFSNTNGSIKHSLLTLAGVLSKPKCPHHPKRIESEAHLMVATVTLISGLEDDSRCVQKVADAQEKWIRYTTKGGSIYHLDGTSPLDLL</sequence>
<gene>
    <name evidence="1" type="ORF">AVEN_35798_1</name>
</gene>
<protein>
    <submittedName>
        <fullName evidence="1">Uncharacterized protein</fullName>
    </submittedName>
</protein>
<evidence type="ECO:0000313" key="1">
    <source>
        <dbReference type="EMBL" id="GBL92240.1"/>
    </source>
</evidence>
<evidence type="ECO:0000313" key="2">
    <source>
        <dbReference type="Proteomes" id="UP000499080"/>
    </source>
</evidence>
<comment type="caution">
    <text evidence="1">The sequence shown here is derived from an EMBL/GenBank/DDBJ whole genome shotgun (WGS) entry which is preliminary data.</text>
</comment>
<accession>A0A4Y2BJ35</accession>
<dbReference type="Proteomes" id="UP000499080">
    <property type="component" value="Unassembled WGS sequence"/>
</dbReference>
<dbReference type="AlphaFoldDB" id="A0A4Y2BJ35"/>
<dbReference type="EMBL" id="BGPR01000085">
    <property type="protein sequence ID" value="GBL92240.1"/>
    <property type="molecule type" value="Genomic_DNA"/>
</dbReference>